<name>A0A8C0WKD9_CASCN</name>
<dbReference type="InterPro" id="IPR051500">
    <property type="entry name" value="cTAGE_MIA/OTOR"/>
</dbReference>
<dbReference type="GO" id="GO:0005789">
    <property type="term" value="C:endoplasmic reticulum membrane"/>
    <property type="evidence" value="ECO:0007669"/>
    <property type="project" value="TreeGrafter"/>
</dbReference>
<sequence>VKPKPCDFPWELVIYLAIIGLLFFLWLLWRSFQSIRSRLYARREKELAVELAGLIEEKCKLLEILSLLQKEHDACEKVEISKANLEEVLLLGNELIEEKLKHCKQVELNVEMSKMIQCLEDESKHLKSNAAKAKTTLKVLQVKEAHLKDSTTHVLKENSQLQERCDQLLREAESWKEQVSELTKQKLKVEVSVAHAEQLVNAKEDHISSLTERLLKMKVWAAVVEEHMTHDVHVELAMKSGSRSGALSDNHTKEALRKLMFAVKFNASLEQERNQISMQLCEVKRASEDLTEHIKILHCEQEILQSETTELEVEKKKLCQDVKKLKELYEENGTKVYRKLMAEDHYQRDIEKKLSNTEEKIRQAAEDLDTYKNAARDLEEKLERTNHYYQRQIVSYEQKAHFNSLEVQAAEKQLKYFMKVNASKRQKLLKMELEFECLERVPYASGIANAACGRETRLKKRENPVDPYISNERRQPGNDRLTGLCRAPPETGSLSPPRKQDRIVTPPSDQPCTDPALPPQGRNSNVPVSSPRVQSQVVDPGFVPPIRGPFFPVHPSIQFNGRWPRFPQPAPQNMWRFRRVFSTKGFPWPTISSSSNEKCPFTKGFPNYLPPRAVYLPAVPHSKSRSEFSSGLILPSDDPATHE</sequence>
<proteinExistence type="predicted"/>
<feature type="region of interest" description="Disordered" evidence="3">
    <location>
        <begin position="623"/>
        <end position="643"/>
    </location>
</feature>
<evidence type="ECO:0000256" key="4">
    <source>
        <dbReference type="SAM" id="Phobius"/>
    </source>
</evidence>
<evidence type="ECO:0000256" key="2">
    <source>
        <dbReference type="SAM" id="Coils"/>
    </source>
</evidence>
<evidence type="ECO:0000256" key="3">
    <source>
        <dbReference type="SAM" id="MobiDB-lite"/>
    </source>
</evidence>
<reference evidence="5" key="1">
    <citation type="submission" date="2023-09" db="UniProtKB">
        <authorList>
            <consortium name="Ensembl"/>
        </authorList>
    </citation>
    <scope>IDENTIFICATION</scope>
</reference>
<evidence type="ECO:0008006" key="6">
    <source>
        <dbReference type="Google" id="ProtNLM"/>
    </source>
</evidence>
<evidence type="ECO:0000256" key="1">
    <source>
        <dbReference type="ARBA" id="ARBA00023054"/>
    </source>
</evidence>
<dbReference type="GO" id="GO:0035459">
    <property type="term" value="P:vesicle cargo loading"/>
    <property type="evidence" value="ECO:0007669"/>
    <property type="project" value="TreeGrafter"/>
</dbReference>
<keyword evidence="1 2" id="KW-0175">Coiled coil</keyword>
<dbReference type="AlphaFoldDB" id="A0A8C0WKD9"/>
<evidence type="ECO:0000313" key="5">
    <source>
        <dbReference type="Ensembl" id="ENSCCNP00000012160.1"/>
    </source>
</evidence>
<protein>
    <recommendedName>
        <fullName evidence="6">Melanoma inhibitory activity protein 2</fullName>
    </recommendedName>
</protein>
<feature type="compositionally biased region" description="Low complexity" evidence="3">
    <location>
        <begin position="522"/>
        <end position="532"/>
    </location>
</feature>
<feature type="region of interest" description="Disordered" evidence="3">
    <location>
        <begin position="463"/>
        <end position="532"/>
    </location>
</feature>
<dbReference type="Ensembl" id="ENSCCNT00000015951.1">
    <property type="protein sequence ID" value="ENSCCNP00000012160.1"/>
    <property type="gene ID" value="ENSCCNG00000012632.1"/>
</dbReference>
<keyword evidence="4" id="KW-0812">Transmembrane</keyword>
<feature type="transmembrane region" description="Helical" evidence="4">
    <location>
        <begin position="12"/>
        <end position="29"/>
    </location>
</feature>
<dbReference type="GO" id="GO:0070971">
    <property type="term" value="C:endoplasmic reticulum exit site"/>
    <property type="evidence" value="ECO:0007669"/>
    <property type="project" value="TreeGrafter"/>
</dbReference>
<organism evidence="5">
    <name type="scientific">Castor canadensis</name>
    <name type="common">American beaver</name>
    <dbReference type="NCBI Taxonomy" id="51338"/>
    <lineage>
        <taxon>Eukaryota</taxon>
        <taxon>Metazoa</taxon>
        <taxon>Chordata</taxon>
        <taxon>Craniata</taxon>
        <taxon>Vertebrata</taxon>
        <taxon>Euteleostomi</taxon>
        <taxon>Mammalia</taxon>
        <taxon>Eutheria</taxon>
        <taxon>Euarchontoglires</taxon>
        <taxon>Glires</taxon>
        <taxon>Rodentia</taxon>
        <taxon>Castorimorpha</taxon>
        <taxon>Castoridae</taxon>
        <taxon>Castor</taxon>
    </lineage>
</organism>
<dbReference type="GO" id="GO:0006888">
    <property type="term" value="P:endoplasmic reticulum to Golgi vesicle-mediated transport"/>
    <property type="evidence" value="ECO:0007669"/>
    <property type="project" value="TreeGrafter"/>
</dbReference>
<feature type="coiled-coil region" evidence="2">
    <location>
        <begin position="116"/>
        <end position="185"/>
    </location>
</feature>
<keyword evidence="4" id="KW-1133">Transmembrane helix</keyword>
<dbReference type="PANTHER" id="PTHR23158">
    <property type="entry name" value="MELANOMA INHIBITORY ACTIVITY-RELATED"/>
    <property type="match status" value="1"/>
</dbReference>
<dbReference type="GO" id="GO:0009306">
    <property type="term" value="P:protein secretion"/>
    <property type="evidence" value="ECO:0007669"/>
    <property type="project" value="TreeGrafter"/>
</dbReference>
<feature type="coiled-coil region" evidence="2">
    <location>
        <begin position="269"/>
        <end position="388"/>
    </location>
</feature>
<keyword evidence="4" id="KW-0472">Membrane</keyword>
<dbReference type="PANTHER" id="PTHR23158:SF38">
    <property type="entry name" value="MELANOMA INHIBITORY ACTIVITY PROTEIN 2"/>
    <property type="match status" value="1"/>
</dbReference>
<accession>A0A8C0WKD9</accession>